<dbReference type="CDD" id="cd02440">
    <property type="entry name" value="AdoMet_MTases"/>
    <property type="match status" value="1"/>
</dbReference>
<dbReference type="NCBIfam" id="NF010719">
    <property type="entry name" value="PRK14121.1"/>
    <property type="match status" value="1"/>
</dbReference>
<keyword evidence="6 7" id="KW-0819">tRNA processing</keyword>
<protein>
    <recommendedName>
        <fullName evidence="7">tRNA (guanine-N(7)-)-methyltransferase</fullName>
        <ecNumber evidence="7">2.1.1.33</ecNumber>
    </recommendedName>
    <alternativeName>
        <fullName evidence="7">tRNA (guanine(46)-N(7))-methyltransferase</fullName>
    </alternativeName>
    <alternativeName>
        <fullName evidence="7">tRNA(m7G46)-methyltransferase</fullName>
    </alternativeName>
</protein>
<comment type="function">
    <text evidence="2 7">Catalyzes the formation of N(7)-methylguanine at position 46 (m7G46) in tRNA.</text>
</comment>
<feature type="binding site" evidence="7">
    <location>
        <position position="184"/>
    </location>
    <ligand>
        <name>S-adenosyl-L-methionine</name>
        <dbReference type="ChEBI" id="CHEBI:59789"/>
    </ligand>
</feature>
<evidence type="ECO:0000256" key="7">
    <source>
        <dbReference type="HAMAP-Rule" id="MF_01057"/>
    </source>
</evidence>
<dbReference type="GO" id="GO:0043527">
    <property type="term" value="C:tRNA methyltransferase complex"/>
    <property type="evidence" value="ECO:0007669"/>
    <property type="project" value="TreeGrafter"/>
</dbReference>
<name>A0AAD0TVI2_9BACT</name>
<dbReference type="InterPro" id="IPR003358">
    <property type="entry name" value="tRNA_(Gua-N-7)_MeTrfase_Trmb"/>
</dbReference>
<feature type="binding site" evidence="7">
    <location>
        <position position="132"/>
    </location>
    <ligand>
        <name>S-adenosyl-L-methionine</name>
        <dbReference type="ChEBI" id="CHEBI:59789"/>
    </ligand>
</feature>
<dbReference type="AlphaFoldDB" id="A0AAD0TVI2"/>
<gene>
    <name evidence="8" type="primary">trmI</name>
    <name evidence="7" type="synonym">trmB</name>
    <name evidence="8" type="ORF">ACRYA_1233</name>
</gene>
<reference evidence="8 9" key="1">
    <citation type="submission" date="2018-10" db="EMBL/GenBank/DDBJ databases">
        <title>Complete genome sequences of Arcobacter cryaerophilus strains ATCC 43158 and ATCC 49615.</title>
        <authorList>
            <person name="Miller W.G."/>
            <person name="Yee E."/>
            <person name="Bono J.L."/>
        </authorList>
    </citation>
    <scope>NUCLEOTIDE SEQUENCE [LARGE SCALE GENOMIC DNA]</scope>
    <source>
        <strain evidence="8 9">ATCC 43158</strain>
    </source>
</reference>
<keyword evidence="5 7" id="KW-0949">S-adenosyl-L-methionine</keyword>
<dbReference type="EC" id="2.1.1.33" evidence="7"/>
<accession>A0AAD0TVI2</accession>
<evidence type="ECO:0000256" key="2">
    <source>
        <dbReference type="ARBA" id="ARBA00003015"/>
    </source>
</evidence>
<dbReference type="HAMAP" id="MF_01057">
    <property type="entry name" value="tRNA_methyltr_TrmB"/>
    <property type="match status" value="1"/>
</dbReference>
<dbReference type="PROSITE" id="PS51625">
    <property type="entry name" value="SAM_MT_TRMB"/>
    <property type="match status" value="1"/>
</dbReference>
<dbReference type="PANTHER" id="PTHR23417">
    <property type="entry name" value="3-DEOXY-D-MANNO-OCTULOSONIC-ACID TRANSFERASE/TRNA GUANINE-N 7 - -METHYLTRANSFERASE"/>
    <property type="match status" value="1"/>
</dbReference>
<comment type="caution">
    <text evidence="7">Lacks conserved residue(s) required for the propagation of feature annotation.</text>
</comment>
<proteinExistence type="inferred from homology"/>
<feature type="binding site" evidence="7">
    <location>
        <position position="157"/>
    </location>
    <ligand>
        <name>S-adenosyl-L-methionine</name>
        <dbReference type="ChEBI" id="CHEBI:59789"/>
    </ligand>
</feature>
<evidence type="ECO:0000256" key="4">
    <source>
        <dbReference type="ARBA" id="ARBA00022679"/>
    </source>
</evidence>
<dbReference type="Proteomes" id="UP000273809">
    <property type="component" value="Chromosome"/>
</dbReference>
<dbReference type="InterPro" id="IPR029063">
    <property type="entry name" value="SAM-dependent_MTases_sf"/>
</dbReference>
<comment type="pathway">
    <text evidence="7">tRNA modification; N(7)-methylguanine-tRNA biosynthesis.</text>
</comment>
<feature type="binding site" evidence="7">
    <location>
        <position position="240"/>
    </location>
    <ligand>
        <name>substrate</name>
    </ligand>
</feature>
<dbReference type="NCBIfam" id="TIGR00091">
    <property type="entry name" value="tRNA (guanosine(46)-N7)-methyltransferase TrmB"/>
    <property type="match status" value="1"/>
</dbReference>
<comment type="similarity">
    <text evidence="7">Belongs to the class I-like SAM-binding methyltransferase superfamily. TrmB family.</text>
</comment>
<evidence type="ECO:0000256" key="5">
    <source>
        <dbReference type="ARBA" id="ARBA00022691"/>
    </source>
</evidence>
<evidence type="ECO:0000313" key="8">
    <source>
        <dbReference type="EMBL" id="AYJ80359.1"/>
    </source>
</evidence>
<dbReference type="RefSeq" id="WP_105916656.1">
    <property type="nucleotide sequence ID" value="NZ_CP021072.1"/>
</dbReference>
<dbReference type="PANTHER" id="PTHR23417:SF14">
    <property type="entry name" value="PENTACOTRIPEPTIDE-REPEAT REGION OF PRORP DOMAIN-CONTAINING PROTEIN"/>
    <property type="match status" value="1"/>
</dbReference>
<keyword evidence="3 7" id="KW-0489">Methyltransferase</keyword>
<dbReference type="GeneID" id="56461448"/>
<evidence type="ECO:0000313" key="9">
    <source>
        <dbReference type="Proteomes" id="UP000273809"/>
    </source>
</evidence>
<dbReference type="InterPro" id="IPR055361">
    <property type="entry name" value="tRNA_methyltr_TrmB_bact"/>
</dbReference>
<comment type="catalytic activity">
    <reaction evidence="1 7">
        <text>guanosine(46) in tRNA + S-adenosyl-L-methionine = N(7)-methylguanosine(46) in tRNA + S-adenosyl-L-homocysteine</text>
        <dbReference type="Rhea" id="RHEA:42708"/>
        <dbReference type="Rhea" id="RHEA-COMP:10188"/>
        <dbReference type="Rhea" id="RHEA-COMP:10189"/>
        <dbReference type="ChEBI" id="CHEBI:57856"/>
        <dbReference type="ChEBI" id="CHEBI:59789"/>
        <dbReference type="ChEBI" id="CHEBI:74269"/>
        <dbReference type="ChEBI" id="CHEBI:74480"/>
        <dbReference type="EC" id="2.1.1.33"/>
    </reaction>
</comment>
<evidence type="ECO:0000256" key="1">
    <source>
        <dbReference type="ARBA" id="ARBA00000142"/>
    </source>
</evidence>
<organism evidence="8 9">
    <name type="scientific">Aliarcobacter cryaerophilus ATCC 43158</name>
    <dbReference type="NCBI Taxonomy" id="1032070"/>
    <lineage>
        <taxon>Bacteria</taxon>
        <taxon>Pseudomonadati</taxon>
        <taxon>Campylobacterota</taxon>
        <taxon>Epsilonproteobacteria</taxon>
        <taxon>Campylobacterales</taxon>
        <taxon>Arcobacteraceae</taxon>
        <taxon>Aliarcobacter</taxon>
    </lineage>
</organism>
<dbReference type="Gene3D" id="3.40.50.150">
    <property type="entry name" value="Vaccinia Virus protein VP39"/>
    <property type="match status" value="1"/>
</dbReference>
<keyword evidence="4 7" id="KW-0808">Transferase</keyword>
<dbReference type="GO" id="GO:0008176">
    <property type="term" value="F:tRNA (guanine(46)-N7)-methyltransferase activity"/>
    <property type="evidence" value="ECO:0007669"/>
    <property type="project" value="UniProtKB-UniRule"/>
</dbReference>
<dbReference type="Pfam" id="PF02390">
    <property type="entry name" value="Methyltransf_4"/>
    <property type="match status" value="1"/>
</dbReference>
<sequence>MPHIVFEKNNLLETPLKKGDIEFLFTAVSYHPKGSNRKIEYKIATKNKDLEFLLAIKEKDDNFIIKSDKTTRVSPVSYIKDALNYYVLENKSKIVFKNTTNLKEKKEQEHKYLKDIDFFVEDFKSDKELQIEIGFGSGRHLLYQAKQNPNIQFIGLEIHYPSIEQLLTQLELQNITNVLVVNYDARLFMEFIESNQVGKIFVHFPVPWDKKAHRRIYSKEFVNEALRVLKVSGTLELRTDSRNYFDFCVDLLTNLNKASIKIDVNRDLEVVSKYEDRWKKQGKNIYDVVLTSQNIDENLNIDYSFEFDFDINFDNFIKNVFSKALIIKNYFIHIEEFYKILNKSNSGLIKVTMGNFDRPVTKYLLVTDGKISYYQGNPLPTSSNIEADKKLKEILSK</sequence>
<evidence type="ECO:0000256" key="3">
    <source>
        <dbReference type="ARBA" id="ARBA00022603"/>
    </source>
</evidence>
<feature type="binding site" evidence="7">
    <location>
        <position position="210"/>
    </location>
    <ligand>
        <name>substrate</name>
    </ligand>
</feature>
<dbReference type="EMBL" id="CP032823">
    <property type="protein sequence ID" value="AYJ80359.1"/>
    <property type="molecule type" value="Genomic_DNA"/>
</dbReference>
<dbReference type="SUPFAM" id="SSF53335">
    <property type="entry name" value="S-adenosyl-L-methionine-dependent methyltransferases"/>
    <property type="match status" value="1"/>
</dbReference>
<evidence type="ECO:0000256" key="6">
    <source>
        <dbReference type="ARBA" id="ARBA00022694"/>
    </source>
</evidence>
<dbReference type="KEGG" id="acre:ACRYA_1233"/>